<reference evidence="2 3" key="1">
    <citation type="submission" date="2021-06" db="EMBL/GenBank/DDBJ databases">
        <title>Caerostris darwini draft genome.</title>
        <authorList>
            <person name="Kono N."/>
            <person name="Arakawa K."/>
        </authorList>
    </citation>
    <scope>NUCLEOTIDE SEQUENCE [LARGE SCALE GENOMIC DNA]</scope>
</reference>
<accession>A0AAV4VRK9</accession>
<dbReference type="EMBL" id="BPLQ01013485">
    <property type="protein sequence ID" value="GIY72436.1"/>
    <property type="molecule type" value="Genomic_DNA"/>
</dbReference>
<evidence type="ECO:0000313" key="2">
    <source>
        <dbReference type="EMBL" id="GIY72436.1"/>
    </source>
</evidence>
<evidence type="ECO:0000313" key="3">
    <source>
        <dbReference type="Proteomes" id="UP001054837"/>
    </source>
</evidence>
<evidence type="ECO:0008006" key="4">
    <source>
        <dbReference type="Google" id="ProtNLM"/>
    </source>
</evidence>
<dbReference type="Proteomes" id="UP001054837">
    <property type="component" value="Unassembled WGS sequence"/>
</dbReference>
<sequence>MWSSSQLKNDIIHCVGIYKRKKTAQTKSRPSCQGSTSKQKGSHLHGQTSSVMLVLLYHLSQSNYSAMEALAVVWTLKKFWDLEEKRVEVAFDHHHLRYLLTLRLQPVDLLDGRYKYNPIILKSNTSQAR</sequence>
<comment type="caution">
    <text evidence="2">The sequence shown here is derived from an EMBL/GenBank/DDBJ whole genome shotgun (WGS) entry which is preliminary data.</text>
</comment>
<gene>
    <name evidence="2" type="ORF">CDAR_552331</name>
</gene>
<feature type="region of interest" description="Disordered" evidence="1">
    <location>
        <begin position="25"/>
        <end position="45"/>
    </location>
</feature>
<proteinExistence type="predicted"/>
<protein>
    <recommendedName>
        <fullName evidence="4">Reverse transcriptase RNase H-like domain-containing protein</fullName>
    </recommendedName>
</protein>
<organism evidence="2 3">
    <name type="scientific">Caerostris darwini</name>
    <dbReference type="NCBI Taxonomy" id="1538125"/>
    <lineage>
        <taxon>Eukaryota</taxon>
        <taxon>Metazoa</taxon>
        <taxon>Ecdysozoa</taxon>
        <taxon>Arthropoda</taxon>
        <taxon>Chelicerata</taxon>
        <taxon>Arachnida</taxon>
        <taxon>Araneae</taxon>
        <taxon>Araneomorphae</taxon>
        <taxon>Entelegynae</taxon>
        <taxon>Araneoidea</taxon>
        <taxon>Araneidae</taxon>
        <taxon>Caerostris</taxon>
    </lineage>
</organism>
<name>A0AAV4VRK9_9ARAC</name>
<keyword evidence="3" id="KW-1185">Reference proteome</keyword>
<dbReference type="AlphaFoldDB" id="A0AAV4VRK9"/>
<evidence type="ECO:0000256" key="1">
    <source>
        <dbReference type="SAM" id="MobiDB-lite"/>
    </source>
</evidence>